<comment type="caution">
    <text evidence="2">The sequence shown here is derived from an EMBL/GenBank/DDBJ whole genome shotgun (WGS) entry which is preliminary data.</text>
</comment>
<protein>
    <recommendedName>
        <fullName evidence="4">Cytochrome oxidase complex assembly protein 1</fullName>
    </recommendedName>
</protein>
<dbReference type="Pfam" id="PF08695">
    <property type="entry name" value="Coa1"/>
    <property type="match status" value="1"/>
</dbReference>
<dbReference type="EMBL" id="PDWN01000008">
    <property type="protein sequence ID" value="KAF1694338.1"/>
    <property type="molecule type" value="Genomic_DNA"/>
</dbReference>
<keyword evidence="1" id="KW-0472">Membrane</keyword>
<evidence type="ECO:0000256" key="1">
    <source>
        <dbReference type="SAM" id="Phobius"/>
    </source>
</evidence>
<sequence>MENTSGGGDAAVVPPEIDRWNWGAFVLTWIWGVCNNTFIALLMFVPFANMVMPFVLGARGSAWAWRNKRWESVEAFKAAQRKWAWWGLAALLLFVLLLVGIFAAVFATLKHSEPYRLTVQALEANPAAVDLLGQPISTGIPMGGIQTSGPDGEANLSFSAEGPRGEGTVYMKATKSFGQWVVDRAVLQDEETGQRLELVEGASSGPLPGVEP</sequence>
<accession>A0ABQ6Z7C8</accession>
<proteinExistence type="predicted"/>
<dbReference type="RefSeq" id="WP_162410281.1">
    <property type="nucleotide sequence ID" value="NZ_PDWN01000008.1"/>
</dbReference>
<feature type="transmembrane region" description="Helical" evidence="1">
    <location>
        <begin position="83"/>
        <end position="109"/>
    </location>
</feature>
<reference evidence="2 3" key="1">
    <citation type="submission" date="2017-10" db="EMBL/GenBank/DDBJ databases">
        <title>Whole genome sequencing of members of genus Pseudoxanthomonas.</title>
        <authorList>
            <person name="Kumar S."/>
            <person name="Bansal K."/>
            <person name="Kaur A."/>
            <person name="Patil P."/>
            <person name="Sharma S."/>
            <person name="Patil P.B."/>
        </authorList>
    </citation>
    <scope>NUCLEOTIDE SEQUENCE [LARGE SCALE GENOMIC DNA]</scope>
    <source>
        <strain evidence="2 3">DSM 17801</strain>
    </source>
</reference>
<evidence type="ECO:0008006" key="4">
    <source>
        <dbReference type="Google" id="ProtNLM"/>
    </source>
</evidence>
<keyword evidence="1" id="KW-0812">Transmembrane</keyword>
<organism evidence="2 3">
    <name type="scientific">Pseudoxanthomonas daejeonensis</name>
    <dbReference type="NCBI Taxonomy" id="266062"/>
    <lineage>
        <taxon>Bacteria</taxon>
        <taxon>Pseudomonadati</taxon>
        <taxon>Pseudomonadota</taxon>
        <taxon>Gammaproteobacteria</taxon>
        <taxon>Lysobacterales</taxon>
        <taxon>Lysobacteraceae</taxon>
        <taxon>Pseudoxanthomonas</taxon>
    </lineage>
</organism>
<keyword evidence="1" id="KW-1133">Transmembrane helix</keyword>
<name>A0ABQ6Z7C8_9GAMM</name>
<keyword evidence="3" id="KW-1185">Reference proteome</keyword>
<dbReference type="Proteomes" id="UP000788419">
    <property type="component" value="Unassembled WGS sequence"/>
</dbReference>
<evidence type="ECO:0000313" key="2">
    <source>
        <dbReference type="EMBL" id="KAF1694338.1"/>
    </source>
</evidence>
<dbReference type="InterPro" id="IPR014807">
    <property type="entry name" value="Coa1"/>
</dbReference>
<evidence type="ECO:0000313" key="3">
    <source>
        <dbReference type="Proteomes" id="UP000788419"/>
    </source>
</evidence>
<gene>
    <name evidence="2" type="ORF">CSC65_09100</name>
</gene>